<name>A0ACC1SI05_9HYPO</name>
<accession>A0ACC1SI05</accession>
<comment type="caution">
    <text evidence="1">The sequence shown here is derived from an EMBL/GenBank/DDBJ whole genome shotgun (WGS) entry which is preliminary data.</text>
</comment>
<reference evidence="1" key="1">
    <citation type="submission" date="2022-08" db="EMBL/GenBank/DDBJ databases">
        <title>Genome Sequence of Fusarium decemcellulare.</title>
        <authorList>
            <person name="Buettner E."/>
        </authorList>
    </citation>
    <scope>NUCLEOTIDE SEQUENCE</scope>
    <source>
        <strain evidence="1">Babe19</strain>
    </source>
</reference>
<gene>
    <name evidence="1" type="ORF">NM208_g5150</name>
</gene>
<dbReference type="EMBL" id="JANRMS010000418">
    <property type="protein sequence ID" value="KAJ3540227.1"/>
    <property type="molecule type" value="Genomic_DNA"/>
</dbReference>
<dbReference type="Proteomes" id="UP001148629">
    <property type="component" value="Unassembled WGS sequence"/>
</dbReference>
<evidence type="ECO:0000313" key="1">
    <source>
        <dbReference type="EMBL" id="KAJ3540227.1"/>
    </source>
</evidence>
<organism evidence="1 2">
    <name type="scientific">Fusarium decemcellulare</name>
    <dbReference type="NCBI Taxonomy" id="57161"/>
    <lineage>
        <taxon>Eukaryota</taxon>
        <taxon>Fungi</taxon>
        <taxon>Dikarya</taxon>
        <taxon>Ascomycota</taxon>
        <taxon>Pezizomycotina</taxon>
        <taxon>Sordariomycetes</taxon>
        <taxon>Hypocreomycetidae</taxon>
        <taxon>Hypocreales</taxon>
        <taxon>Nectriaceae</taxon>
        <taxon>Fusarium</taxon>
        <taxon>Fusarium decemcellulare species complex</taxon>
    </lineage>
</organism>
<protein>
    <submittedName>
        <fullName evidence="1">Uncharacterized protein</fullName>
    </submittedName>
</protein>
<keyword evidence="2" id="KW-1185">Reference proteome</keyword>
<proteinExistence type="predicted"/>
<evidence type="ECO:0000313" key="2">
    <source>
        <dbReference type="Proteomes" id="UP001148629"/>
    </source>
</evidence>
<sequence>MRRAEAVAGRGAMDGPVKVRLSELTTEKSWLTSAMRAQLLSWQATPSACAPQKGIVSRRRSAILVFSALAALSVATTCQWASATFVEASSQLCLKQWLRDTTLFKQAWVSLLEKPPGHCRSLASAQSGALCSQRRVGQLGFQPDWMLTWLGFRPREGGYPIFGCLCFLAKLSTSRLIAIPGNIGHPNFMYLPLTPHIVVFAPLLMNSTLAAPKAPISSQQPPFVVQAGEMVALLATAIRNVMSKGKDSEQIRTALYEHPAVRSVGWDAMCCWLSFSAWTILGQMSEKKSHTRVTSRVCIA</sequence>